<proteinExistence type="inferred from homology"/>
<dbReference type="EMBL" id="STFF01000002">
    <property type="protein sequence ID" value="THU40531.1"/>
    <property type="molecule type" value="Genomic_DNA"/>
</dbReference>
<feature type="transmembrane region" description="Helical" evidence="5">
    <location>
        <begin position="48"/>
        <end position="65"/>
    </location>
</feature>
<dbReference type="GO" id="GO:0005886">
    <property type="term" value="C:plasma membrane"/>
    <property type="evidence" value="ECO:0007669"/>
    <property type="project" value="UniProtKB-SubCell"/>
</dbReference>
<keyword evidence="5" id="KW-1003">Cell membrane</keyword>
<evidence type="ECO:0000256" key="4">
    <source>
        <dbReference type="ARBA" id="ARBA00023136"/>
    </source>
</evidence>
<dbReference type="InterPro" id="IPR051598">
    <property type="entry name" value="TSUP/Inactive_protease-like"/>
</dbReference>
<comment type="caution">
    <text evidence="6">The sequence shown here is derived from an EMBL/GenBank/DDBJ whole genome shotgun (WGS) entry which is preliminary data.</text>
</comment>
<comment type="subcellular location">
    <subcellularLocation>
        <location evidence="5">Cell membrane</location>
        <topology evidence="5">Multi-pass membrane protein</topology>
    </subcellularLocation>
    <subcellularLocation>
        <location evidence="1">Membrane</location>
        <topology evidence="1">Multi-pass membrane protein</topology>
    </subcellularLocation>
</comment>
<feature type="transmembrane region" description="Helical" evidence="5">
    <location>
        <begin position="72"/>
        <end position="89"/>
    </location>
</feature>
<evidence type="ECO:0000256" key="3">
    <source>
        <dbReference type="ARBA" id="ARBA00022989"/>
    </source>
</evidence>
<gene>
    <name evidence="6" type="ORF">FAM09_11140</name>
</gene>
<evidence type="ECO:0000256" key="2">
    <source>
        <dbReference type="ARBA" id="ARBA00022692"/>
    </source>
</evidence>
<dbReference type="PANTHER" id="PTHR43701:SF2">
    <property type="entry name" value="MEMBRANE TRANSPORTER PROTEIN YJNA-RELATED"/>
    <property type="match status" value="1"/>
</dbReference>
<dbReference type="Proteomes" id="UP000306918">
    <property type="component" value="Unassembled WGS sequence"/>
</dbReference>
<reference evidence="6 7" key="1">
    <citation type="submission" date="2019-04" db="EMBL/GenBank/DDBJ databases">
        <title>Niastella caeni sp. nov., isolated from activated sludge.</title>
        <authorList>
            <person name="Sheng M."/>
        </authorList>
    </citation>
    <scope>NUCLEOTIDE SEQUENCE [LARGE SCALE GENOMIC DNA]</scope>
    <source>
        <strain evidence="6 7">HX-2-15</strain>
    </source>
</reference>
<protein>
    <recommendedName>
        <fullName evidence="5">Probable membrane transporter protein</fullName>
    </recommendedName>
</protein>
<accession>A0A4S8HYV1</accession>
<evidence type="ECO:0000313" key="7">
    <source>
        <dbReference type="Proteomes" id="UP000306918"/>
    </source>
</evidence>
<sequence>MQTVLLLVLVGLAAGALSGMVGIGGGIIIVPALVYILGFNQLQAQGTSLGLLLLPVGILAVMNYYKQGYIDVKVVAIMCVTFVIGGWLGSKFSLSIPQETVKKIFAVVLLLVAGKMLFLDK</sequence>
<evidence type="ECO:0000256" key="1">
    <source>
        <dbReference type="ARBA" id="ARBA00004141"/>
    </source>
</evidence>
<keyword evidence="2 5" id="KW-0812">Transmembrane</keyword>
<feature type="transmembrane region" description="Helical" evidence="5">
    <location>
        <begin position="101"/>
        <end position="119"/>
    </location>
</feature>
<dbReference type="AlphaFoldDB" id="A0A4S8HYV1"/>
<evidence type="ECO:0000313" key="6">
    <source>
        <dbReference type="EMBL" id="THU40531.1"/>
    </source>
</evidence>
<dbReference type="InterPro" id="IPR002781">
    <property type="entry name" value="TM_pro_TauE-like"/>
</dbReference>
<dbReference type="Pfam" id="PF01925">
    <property type="entry name" value="TauE"/>
    <property type="match status" value="1"/>
</dbReference>
<keyword evidence="7" id="KW-1185">Reference proteome</keyword>
<dbReference type="PANTHER" id="PTHR43701">
    <property type="entry name" value="MEMBRANE TRANSPORTER PROTEIN MJ0441-RELATED"/>
    <property type="match status" value="1"/>
</dbReference>
<name>A0A4S8HYV1_9BACT</name>
<evidence type="ECO:0000256" key="5">
    <source>
        <dbReference type="RuleBase" id="RU363041"/>
    </source>
</evidence>
<dbReference type="OrthoDB" id="595460at2"/>
<organism evidence="6 7">
    <name type="scientific">Niastella caeni</name>
    <dbReference type="NCBI Taxonomy" id="2569763"/>
    <lineage>
        <taxon>Bacteria</taxon>
        <taxon>Pseudomonadati</taxon>
        <taxon>Bacteroidota</taxon>
        <taxon>Chitinophagia</taxon>
        <taxon>Chitinophagales</taxon>
        <taxon>Chitinophagaceae</taxon>
        <taxon>Niastella</taxon>
    </lineage>
</organism>
<comment type="similarity">
    <text evidence="5">Belongs to the 4-toluene sulfonate uptake permease (TSUP) (TC 2.A.102) family.</text>
</comment>
<keyword evidence="4 5" id="KW-0472">Membrane</keyword>
<keyword evidence="3 5" id="KW-1133">Transmembrane helix</keyword>